<reference evidence="1" key="1">
    <citation type="submission" date="2020-05" db="EMBL/GenBank/DDBJ databases">
        <title>Large-scale comparative analyses of tick genomes elucidate their genetic diversity and vector capacities.</title>
        <authorList>
            <person name="Jia N."/>
            <person name="Wang J."/>
            <person name="Shi W."/>
            <person name="Du L."/>
            <person name="Sun Y."/>
            <person name="Zhan W."/>
            <person name="Jiang J."/>
            <person name="Wang Q."/>
            <person name="Zhang B."/>
            <person name="Ji P."/>
            <person name="Sakyi L.B."/>
            <person name="Cui X."/>
            <person name="Yuan T."/>
            <person name="Jiang B."/>
            <person name="Yang W."/>
            <person name="Lam T.T.-Y."/>
            <person name="Chang Q."/>
            <person name="Ding S."/>
            <person name="Wang X."/>
            <person name="Zhu J."/>
            <person name="Ruan X."/>
            <person name="Zhao L."/>
            <person name="Wei J."/>
            <person name="Que T."/>
            <person name="Du C."/>
            <person name="Cheng J."/>
            <person name="Dai P."/>
            <person name="Han X."/>
            <person name="Huang E."/>
            <person name="Gao Y."/>
            <person name="Liu J."/>
            <person name="Shao H."/>
            <person name="Ye R."/>
            <person name="Li L."/>
            <person name="Wei W."/>
            <person name="Wang X."/>
            <person name="Wang C."/>
            <person name="Yang T."/>
            <person name="Huo Q."/>
            <person name="Li W."/>
            <person name="Guo W."/>
            <person name="Chen H."/>
            <person name="Zhou L."/>
            <person name="Ni X."/>
            <person name="Tian J."/>
            <person name="Zhou Y."/>
            <person name="Sheng Y."/>
            <person name="Liu T."/>
            <person name="Pan Y."/>
            <person name="Xia L."/>
            <person name="Li J."/>
            <person name="Zhao F."/>
            <person name="Cao W."/>
        </authorList>
    </citation>
    <scope>NUCLEOTIDE SEQUENCE</scope>
    <source>
        <strain evidence="1">Hyas-2018</strain>
    </source>
</reference>
<dbReference type="Proteomes" id="UP000821845">
    <property type="component" value="Chromosome 10"/>
</dbReference>
<proteinExistence type="predicted"/>
<keyword evidence="2" id="KW-1185">Reference proteome</keyword>
<protein>
    <submittedName>
        <fullName evidence="1">Uncharacterized protein</fullName>
    </submittedName>
</protein>
<name>A0ACB7T846_HYAAI</name>
<gene>
    <name evidence="1" type="ORF">HPB50_016009</name>
</gene>
<comment type="caution">
    <text evidence="1">The sequence shown here is derived from an EMBL/GenBank/DDBJ whole genome shotgun (WGS) entry which is preliminary data.</text>
</comment>
<evidence type="ECO:0000313" key="1">
    <source>
        <dbReference type="EMBL" id="KAH6943105.1"/>
    </source>
</evidence>
<sequence length="574" mass="64004">MTLRLRPDQGIDILVKQLNEIGGPLAVKELDLTNCVLLHPDRVFSFIEELTCLQSLRCLSCALRPSDLLRLLLHRLPYLIEVEFSLALESVAETDLSHILEIVKQDGNVTIVPVVRRIYVEVSYDQNFQILWMFLRSCPKLDDLHVHFVQGNLWRALLECRAIVYELAPLETFTFTSEQRESSHHDWYTPLQFTSSAAVSANFSGRKSTGSWNCARLHDLAVCTVERHVLPSQLVAVVVDFTGALMIPCIRIASLKHDWTHVRQVCLALFPAESSSIAYYPSAGGRYRNSLCQFFSTALENVVELNVSSFHFGPAMDLSDMLRDGSLKRLCSLSASPCGLGLTSSLSRLAQNCSDLKELDVRVERRGSFQRCAACDDLVADPSYAPVSNDDLVPAFPSGLDRLTLSGIRGYGSLWFIKSCGPTATMRLSVSSAPWHGNYAVLLQTLSNNSALVCLVMEEEHLDFTETSLLSNLGRLVSLENLYFLSAARLSDDAVEDSLRHLCPSLPRLVCLHVHYRSVDDEGRDRRVTFVPDLVTDTQCRYTVIKNSPCLQCCSTATFIGLAKPLNRPAVPIM</sequence>
<organism evidence="1 2">
    <name type="scientific">Hyalomma asiaticum</name>
    <name type="common">Tick</name>
    <dbReference type="NCBI Taxonomy" id="266040"/>
    <lineage>
        <taxon>Eukaryota</taxon>
        <taxon>Metazoa</taxon>
        <taxon>Ecdysozoa</taxon>
        <taxon>Arthropoda</taxon>
        <taxon>Chelicerata</taxon>
        <taxon>Arachnida</taxon>
        <taxon>Acari</taxon>
        <taxon>Parasitiformes</taxon>
        <taxon>Ixodida</taxon>
        <taxon>Ixodoidea</taxon>
        <taxon>Ixodidae</taxon>
        <taxon>Hyalomminae</taxon>
        <taxon>Hyalomma</taxon>
    </lineage>
</organism>
<accession>A0ACB7T846</accession>
<dbReference type="EMBL" id="CM023490">
    <property type="protein sequence ID" value="KAH6943105.1"/>
    <property type="molecule type" value="Genomic_DNA"/>
</dbReference>
<evidence type="ECO:0000313" key="2">
    <source>
        <dbReference type="Proteomes" id="UP000821845"/>
    </source>
</evidence>